<protein>
    <submittedName>
        <fullName evidence="6">Putative membrane-associated salt-inducible protein</fullName>
    </submittedName>
</protein>
<dbReference type="PANTHER" id="PTHR47447">
    <property type="entry name" value="OS03G0856100 PROTEIN"/>
    <property type="match status" value="1"/>
</dbReference>
<dbReference type="EMBL" id="AC099402">
    <property type="protein sequence ID" value="AAL79350.1"/>
    <property type="molecule type" value="Genomic_DNA"/>
</dbReference>
<proteinExistence type="inferred from homology"/>
<reference evidence="6" key="1">
    <citation type="submission" date="2002-02" db="EMBL/GenBank/DDBJ databases">
        <title>Rice Genomic Sequence.</title>
        <authorList>
            <person name="Wing R.A."/>
            <person name="Yu Y."/>
            <person name="Soderlund C."/>
            <person name="Chen M."/>
            <person name="Kim H.-R."/>
            <person name="Rambo T."/>
            <person name="Saski C."/>
            <person name="Henry D."/>
            <person name="Oates R."/>
            <person name="Simmons J."/>
        </authorList>
    </citation>
    <scope>NUCLEOTIDE SEQUENCE</scope>
</reference>
<comment type="similarity">
    <text evidence="1">Belongs to the PPR family. P subfamily.</text>
</comment>
<dbReference type="Pfam" id="PF13812">
    <property type="entry name" value="PPR_3"/>
    <property type="match status" value="1"/>
</dbReference>
<evidence type="ECO:0000256" key="2">
    <source>
        <dbReference type="ARBA" id="ARBA00022737"/>
    </source>
</evidence>
<organism evidence="6">
    <name type="scientific">Oryza sativa</name>
    <name type="common">Rice</name>
    <dbReference type="NCBI Taxonomy" id="4530"/>
    <lineage>
        <taxon>Eukaryota</taxon>
        <taxon>Viridiplantae</taxon>
        <taxon>Streptophyta</taxon>
        <taxon>Embryophyta</taxon>
        <taxon>Tracheophyta</taxon>
        <taxon>Spermatophyta</taxon>
        <taxon>Magnoliopsida</taxon>
        <taxon>Liliopsida</taxon>
        <taxon>Poales</taxon>
        <taxon>Poaceae</taxon>
        <taxon>BOP clade</taxon>
        <taxon>Oryzoideae</taxon>
        <taxon>Oryzeae</taxon>
        <taxon>Oryzinae</taxon>
        <taxon>Oryza</taxon>
    </lineage>
</organism>
<evidence type="ECO:0000313" key="6">
    <source>
        <dbReference type="EMBL" id="AAL79350.1"/>
    </source>
</evidence>
<evidence type="ECO:0000256" key="3">
    <source>
        <dbReference type="ARBA" id="ARBA00022946"/>
    </source>
</evidence>
<dbReference type="Pfam" id="PF13041">
    <property type="entry name" value="PPR_2"/>
    <property type="match status" value="3"/>
</dbReference>
<sequence>MLRAVAGVRGLAADDPFGVELMHVLIDDTDIDDNVRRLENTVPGAWATVESCDVAELLLASLDAASSFQLARRRDGVAVLVASDQSASRFPSTRACLLLDHGHGPEQLHLHQPAAATGGARRLHGLPRAVDAQHLELHGLLLPVVLVTVVFLVFQLGGADGGKAAVRACVGCCRRRRRPAHHWLAAVARMCMRCHALAAYVGAAAGGAERARLSPPLPNALVAPPPRGGGGSGALADAIRSVLWGPPYEPLPALYITDALRASMKIIQSFQDVPEDYDHWAPGSRRLQNRLYQRHRAAVPPATPPHGVAESRDYRACCYAPPPAAPRTAPPPATVITASRRQCDHSNIGHSYSTRVFYVFLLLLCYQSRHFLPPRPRRRPRPRREAPAAEPPTPTYTRDVVRRVDAILRGHPWSAARPLLLSLPGLAWDSHTVARVLKAHPPLHKAFLFFRLAAGAGGGFRHDRFTYTSMLHLLGEAGRVPAMMRLLAEMLRAGVDPDAATFTTVMHWLAHAGDVDAAMRVWEEMRARKGKCRPTLVSYTACVKILFDAGRPAEAREVFQEMVAEGLRPSCKTYTVLIEHLANVGEVFDQMPTMLFVTSTFCTALSLCTQYLSEVLHSLSHLCSTSCEEKIEQLLAFWNTLYIGKFEATMEIMDKMQEAGVEPDKALCNILVQKCSRAGETSVMTRILQYMKENFIVLRRPIFLEALEALKANGESDNLLREVNPHLAFEGIECDPAFTDLGYITVRSTILYLLASRNWSAVEHMINEMTPKNIKVESHILSDIIQASCANCRPSCGLAVLRYSLRIGNELDRSAYGSLLGHYIRNGSFDLVFEIVEILIKSGCNLGTYLSSILIIKLACAGHSSTAVRIFGLLTTDKNVVTYTALMSAYFQDGKVDKALQLFLQMSANGVSACPAESFQHLLLPEHDDIDTQMSLNYGVHLGSPLCNTNALSEIAYTE</sequence>
<feature type="repeat" description="PPR" evidence="4">
    <location>
        <begin position="879"/>
        <end position="913"/>
    </location>
</feature>
<accession>Q8SAT5</accession>
<dbReference type="InterPro" id="IPR002885">
    <property type="entry name" value="PPR_rpt"/>
</dbReference>
<feature type="repeat" description="PPR" evidence="4">
    <location>
        <begin position="498"/>
        <end position="532"/>
    </location>
</feature>
<feature type="region of interest" description="Disordered" evidence="5">
    <location>
        <begin position="374"/>
        <end position="395"/>
    </location>
</feature>
<keyword evidence="2" id="KW-0677">Repeat</keyword>
<dbReference type="PANTHER" id="PTHR47447:SF17">
    <property type="entry name" value="OS12G0638900 PROTEIN"/>
    <property type="match status" value="1"/>
</dbReference>
<evidence type="ECO:0000256" key="5">
    <source>
        <dbReference type="SAM" id="MobiDB-lite"/>
    </source>
</evidence>
<evidence type="ECO:0000256" key="4">
    <source>
        <dbReference type="PROSITE-ProRule" id="PRU00708"/>
    </source>
</evidence>
<keyword evidence="3" id="KW-0809">Transit peptide</keyword>
<dbReference type="NCBIfam" id="TIGR00756">
    <property type="entry name" value="PPR"/>
    <property type="match status" value="4"/>
</dbReference>
<dbReference type="InterPro" id="IPR011990">
    <property type="entry name" value="TPR-like_helical_dom_sf"/>
</dbReference>
<dbReference type="PROSITE" id="PS51375">
    <property type="entry name" value="PPR"/>
    <property type="match status" value="5"/>
</dbReference>
<evidence type="ECO:0000256" key="1">
    <source>
        <dbReference type="ARBA" id="ARBA00007626"/>
    </source>
</evidence>
<gene>
    <name evidence="6" type="primary">OSJNBa0022D10.14</name>
</gene>
<name>Q8SAT5_ORYSA</name>
<feature type="repeat" description="PPR" evidence="4">
    <location>
        <begin position="535"/>
        <end position="569"/>
    </location>
</feature>
<feature type="repeat" description="PPR" evidence="4">
    <location>
        <begin position="463"/>
        <end position="497"/>
    </location>
</feature>
<dbReference type="AlphaFoldDB" id="Q8SAT5"/>
<dbReference type="Gene3D" id="1.25.40.10">
    <property type="entry name" value="Tetratricopeptide repeat domain"/>
    <property type="match status" value="3"/>
</dbReference>
<feature type="repeat" description="PPR" evidence="4">
    <location>
        <begin position="812"/>
        <end position="846"/>
    </location>
</feature>